<reference evidence="1" key="1">
    <citation type="journal article" date="2016" name="Mol. Biol. Evol.">
        <title>Comparative Genomics of Early-Diverging Mushroom-Forming Fungi Provides Insights into the Origins of Lignocellulose Decay Capabilities.</title>
        <authorList>
            <person name="Nagy L.G."/>
            <person name="Riley R."/>
            <person name="Tritt A."/>
            <person name="Adam C."/>
            <person name="Daum C."/>
            <person name="Floudas D."/>
            <person name="Sun H."/>
            <person name="Yadav J.S."/>
            <person name="Pangilinan J."/>
            <person name="Larsson K.H."/>
            <person name="Matsuura K."/>
            <person name="Barry K."/>
            <person name="Labutti K."/>
            <person name="Kuo R."/>
            <person name="Ohm R.A."/>
            <person name="Bhattacharya S.S."/>
            <person name="Shirouzu T."/>
            <person name="Yoshinaga Y."/>
            <person name="Martin F.M."/>
            <person name="Grigoriev I.V."/>
            <person name="Hibbett D.S."/>
        </authorList>
    </citation>
    <scope>NUCLEOTIDE SEQUENCE [LARGE SCALE GENOMIC DNA]</scope>
    <source>
        <strain evidence="1">CBS 109695</strain>
    </source>
</reference>
<proteinExistence type="predicted"/>
<dbReference type="AlphaFoldDB" id="A0A166JPF4"/>
<dbReference type="STRING" id="436010.A0A166JPF4"/>
<organism evidence="1">
    <name type="scientific">Athelia psychrophila</name>
    <dbReference type="NCBI Taxonomy" id="1759441"/>
    <lineage>
        <taxon>Eukaryota</taxon>
        <taxon>Fungi</taxon>
        <taxon>Dikarya</taxon>
        <taxon>Basidiomycota</taxon>
        <taxon>Agaricomycotina</taxon>
        <taxon>Agaricomycetes</taxon>
        <taxon>Agaricomycetidae</taxon>
        <taxon>Atheliales</taxon>
        <taxon>Atheliaceae</taxon>
        <taxon>Athelia</taxon>
    </lineage>
</organism>
<evidence type="ECO:0000313" key="1">
    <source>
        <dbReference type="EMBL" id="KZP21076.1"/>
    </source>
</evidence>
<dbReference type="InterPro" id="IPR032675">
    <property type="entry name" value="LRR_dom_sf"/>
</dbReference>
<dbReference type="SUPFAM" id="SSF52047">
    <property type="entry name" value="RNI-like"/>
    <property type="match status" value="1"/>
</dbReference>
<accession>A0A166JPF4</accession>
<dbReference type="Gene3D" id="3.80.10.10">
    <property type="entry name" value="Ribonuclease Inhibitor"/>
    <property type="match status" value="1"/>
</dbReference>
<dbReference type="EMBL" id="KV417550">
    <property type="protein sequence ID" value="KZP21076.1"/>
    <property type="molecule type" value="Genomic_DNA"/>
</dbReference>
<name>A0A166JPF4_9AGAM</name>
<sequence>MCNSSNLSGAGGKAGKTSALAISAARKPFILLYLIISHHQHPVWSVAIMTDVEWVDQRTANNRTLHCLEGDLASRRLHNSSTPISTPPPEIFAEIFIVYQLACRGTTGYGWNSLRQEWYILSQVCHSWREIMHDTAALWTQIEWPGHPVRSDLYQIACYIKRAKQMSVDIVISTIPSAQQMNQELWDLVIPQIPQCRLLSVDMSGALDDAQELHIIQALSDCSAPLLTSLNIAAREIASTSFDDQSPIFAGGTPLLTHLALHGKAPTWFLPSLQSVTTLALDLPISSNISAELSTKLQEMPLLAHLRLNTVDRWQDPVALNLPNICTIYLDGIYWGGVMNVFLRMIQAPKLQELTINAQSLGDDVTAVEALVVLPPTRYPSLKRLRGMSMIGESRFSQLRSVEISDTALDDELMRRLGLPHLLRIERLGLSPEHVAEGRRYASDLQLALAVTGFVKLTPFPLGNPENYNTDVRSEEL</sequence>
<dbReference type="OrthoDB" id="2884925at2759"/>
<gene>
    <name evidence="1" type="ORF">FIBSPDRAFT_891459</name>
</gene>
<protein>
    <submittedName>
        <fullName evidence="1">Uncharacterized protein</fullName>
    </submittedName>
</protein>